<reference evidence="20" key="1">
    <citation type="journal article" date="2019" name="Int. J. Syst. Evol. Microbiol.">
        <title>The Global Catalogue of Microorganisms (GCM) 10K type strain sequencing project: providing services to taxonomists for standard genome sequencing and annotation.</title>
        <authorList>
            <consortium name="The Broad Institute Genomics Platform"/>
            <consortium name="The Broad Institute Genome Sequencing Center for Infectious Disease"/>
            <person name="Wu L."/>
            <person name="Ma J."/>
        </authorList>
    </citation>
    <scope>NUCLEOTIDE SEQUENCE [LARGE SCALE GENOMIC DNA]</scope>
    <source>
        <strain evidence="20">JCM 17919</strain>
    </source>
</reference>
<comment type="catalytic activity">
    <reaction evidence="1">
        <text>ATP + protein L-histidine = ADP + protein N-phospho-L-histidine.</text>
        <dbReference type="EC" id="2.7.13.3"/>
    </reaction>
</comment>
<dbReference type="EC" id="2.7.13.3" evidence="4"/>
<dbReference type="Proteomes" id="UP001501725">
    <property type="component" value="Unassembled WGS sequence"/>
</dbReference>
<evidence type="ECO:0000313" key="19">
    <source>
        <dbReference type="EMBL" id="GAA4340457.1"/>
    </source>
</evidence>
<feature type="domain" description="PAS" evidence="17">
    <location>
        <begin position="261"/>
        <end position="298"/>
    </location>
</feature>
<evidence type="ECO:0000259" key="16">
    <source>
        <dbReference type="PROSITE" id="PS50109"/>
    </source>
</evidence>
<dbReference type="PROSITE" id="PS50113">
    <property type="entry name" value="PAC"/>
    <property type="match status" value="1"/>
</dbReference>
<dbReference type="Gene3D" id="1.20.5.1930">
    <property type="match status" value="1"/>
</dbReference>
<dbReference type="SUPFAM" id="SSF55874">
    <property type="entry name" value="ATPase domain of HSP90 chaperone/DNA topoisomerase II/histidine kinase"/>
    <property type="match status" value="1"/>
</dbReference>
<evidence type="ECO:0000256" key="9">
    <source>
        <dbReference type="ARBA" id="ARBA00022723"/>
    </source>
</evidence>
<feature type="domain" description="PAS" evidence="17">
    <location>
        <begin position="135"/>
        <end position="205"/>
    </location>
</feature>
<dbReference type="Gene3D" id="3.30.565.10">
    <property type="entry name" value="Histidine kinase-like ATPase, C-terminal domain"/>
    <property type="match status" value="1"/>
</dbReference>
<dbReference type="RefSeq" id="WP_345257456.1">
    <property type="nucleotide sequence ID" value="NZ_BAABGY010000014.1"/>
</dbReference>
<dbReference type="CDD" id="cd16917">
    <property type="entry name" value="HATPase_UhpB-NarQ-NarX-like"/>
    <property type="match status" value="1"/>
</dbReference>
<dbReference type="PRINTS" id="PR00344">
    <property type="entry name" value="BCTRLSENSOR"/>
</dbReference>
<dbReference type="InterPro" id="IPR013656">
    <property type="entry name" value="PAS_4"/>
</dbReference>
<dbReference type="PANTHER" id="PTHR24421:SF58">
    <property type="entry name" value="SIGNAL TRANSDUCTION HISTIDINE-PROTEIN KINASE_PHOSPHATASE UHPB"/>
    <property type="match status" value="1"/>
</dbReference>
<feature type="domain" description="PAC" evidence="18">
    <location>
        <begin position="341"/>
        <end position="394"/>
    </location>
</feature>
<keyword evidence="7" id="KW-0963">Cytoplasm</keyword>
<comment type="function">
    <text evidence="14">Member of the two-component regulatory system NreB/NreC involved in the control of dissimilatory nitrate/nitrite reduction in response to oxygen. NreB functions as a direct oxygen sensor histidine kinase which is autophosphorylated, in the absence of oxygen, probably at the conserved histidine residue, and transfers its phosphate group probably to a conserved aspartate residue of NreC. NreB/NreC activates the expression of the nitrate (narGHJI) and nitrite (nir) reductase operons, as well as the putative nitrate transporter gene narT.</text>
</comment>
<evidence type="ECO:0000313" key="20">
    <source>
        <dbReference type="Proteomes" id="UP001501725"/>
    </source>
</evidence>
<evidence type="ECO:0000256" key="5">
    <source>
        <dbReference type="ARBA" id="ARBA00017322"/>
    </source>
</evidence>
<evidence type="ECO:0000256" key="15">
    <source>
        <dbReference type="ARBA" id="ARBA00030800"/>
    </source>
</evidence>
<dbReference type="NCBIfam" id="TIGR00229">
    <property type="entry name" value="sensory_box"/>
    <property type="match status" value="2"/>
</dbReference>
<evidence type="ECO:0000256" key="11">
    <source>
        <dbReference type="ARBA" id="ARBA00023004"/>
    </source>
</evidence>
<evidence type="ECO:0000256" key="2">
    <source>
        <dbReference type="ARBA" id="ARBA00001966"/>
    </source>
</evidence>
<protein>
    <recommendedName>
        <fullName evidence="5">Oxygen sensor histidine kinase NreB</fullName>
        <ecNumber evidence="4">2.7.13.3</ecNumber>
    </recommendedName>
    <alternativeName>
        <fullName evidence="15">Nitrogen regulation protein B</fullName>
    </alternativeName>
</protein>
<dbReference type="PROSITE" id="PS50109">
    <property type="entry name" value="HIS_KIN"/>
    <property type="match status" value="1"/>
</dbReference>
<evidence type="ECO:0000256" key="4">
    <source>
        <dbReference type="ARBA" id="ARBA00012438"/>
    </source>
</evidence>
<dbReference type="InterPro" id="IPR003594">
    <property type="entry name" value="HATPase_dom"/>
</dbReference>
<keyword evidence="20" id="KW-1185">Reference proteome</keyword>
<dbReference type="Gene3D" id="3.30.450.20">
    <property type="entry name" value="PAS domain"/>
    <property type="match status" value="3"/>
</dbReference>
<keyword evidence="8" id="KW-0808">Transferase</keyword>
<dbReference type="SUPFAM" id="SSF55785">
    <property type="entry name" value="PYP-like sensor domain (PAS domain)"/>
    <property type="match status" value="3"/>
</dbReference>
<evidence type="ECO:0000259" key="18">
    <source>
        <dbReference type="PROSITE" id="PS50113"/>
    </source>
</evidence>
<evidence type="ECO:0000256" key="7">
    <source>
        <dbReference type="ARBA" id="ARBA00022490"/>
    </source>
</evidence>
<dbReference type="InterPro" id="IPR004358">
    <property type="entry name" value="Sig_transdc_His_kin-like_C"/>
</dbReference>
<evidence type="ECO:0000256" key="10">
    <source>
        <dbReference type="ARBA" id="ARBA00022777"/>
    </source>
</evidence>
<keyword evidence="13" id="KW-0411">Iron-sulfur</keyword>
<dbReference type="Pfam" id="PF08448">
    <property type="entry name" value="PAS_4"/>
    <property type="match status" value="1"/>
</dbReference>
<dbReference type="InterPro" id="IPR035965">
    <property type="entry name" value="PAS-like_dom_sf"/>
</dbReference>
<evidence type="ECO:0000256" key="3">
    <source>
        <dbReference type="ARBA" id="ARBA00004496"/>
    </source>
</evidence>
<dbReference type="SMART" id="SM00091">
    <property type="entry name" value="PAS"/>
    <property type="match status" value="3"/>
</dbReference>
<dbReference type="Pfam" id="PF07730">
    <property type="entry name" value="HisKA_3"/>
    <property type="match status" value="1"/>
</dbReference>
<evidence type="ECO:0000259" key="17">
    <source>
        <dbReference type="PROSITE" id="PS50112"/>
    </source>
</evidence>
<dbReference type="InterPro" id="IPR011712">
    <property type="entry name" value="Sig_transdc_His_kin_sub3_dim/P"/>
</dbReference>
<proteinExistence type="predicted"/>
<evidence type="ECO:0000256" key="6">
    <source>
        <dbReference type="ARBA" id="ARBA00022485"/>
    </source>
</evidence>
<evidence type="ECO:0000256" key="8">
    <source>
        <dbReference type="ARBA" id="ARBA00022679"/>
    </source>
</evidence>
<name>A0ABP8HKD4_9BACT</name>
<dbReference type="InterPro" id="IPR013767">
    <property type="entry name" value="PAS_fold"/>
</dbReference>
<organism evidence="19 20">
    <name type="scientific">Flaviaesturariibacter amylovorans</name>
    <dbReference type="NCBI Taxonomy" id="1084520"/>
    <lineage>
        <taxon>Bacteria</taxon>
        <taxon>Pseudomonadati</taxon>
        <taxon>Bacteroidota</taxon>
        <taxon>Chitinophagia</taxon>
        <taxon>Chitinophagales</taxon>
        <taxon>Chitinophagaceae</taxon>
        <taxon>Flaviaestuariibacter</taxon>
    </lineage>
</organism>
<keyword evidence="12" id="KW-0902">Two-component regulatory system</keyword>
<sequence>MYPISSIPAGDGAPSEGLQQAFILDQVDDIIVSTDPALVVQWLNKAALRFFPGGTAGRSLATLAGNTQPDGFFEALYGALLATGTGHGELSLAGESGALHLFSFTLRSLPGQSGCLLIGRDVTGERAAQQELRHRERFYHGLINDSLDGILVIDPAGRIHFASPSVHRVLGYPPAEILERNAFDFVHPDDHEKTREAFEREVAQTPEIKFVEVRVRNRTGGWTPCMVRGHNLMAHPDVQGIVVYLHDDRLRREAGAALRESEARFRMLIANLQQGVLLHDAEARLVLSNEAAKGLLGLPASNPGLACTDSFWNDVIDEQGRFVSTDRLPVPTVLRTGTPVWNALLGHRHPDTGHRTWMLVSSTPVRHDDGTLAYVITSLTDISERKRLEEQLLSGQIAHQRQLTQATIDSSEKERAAIGKELHDNIGQQLTTIKLYLDLARSTADEDTAEMVALATRNVSDVINEIRSLCRALVPSTLGDLGLVESVNDLIHAFTRTRHMQIRLDVDAFDEEDVPENQKLMLFRILQEQLNNIAKHAGAEAVTVTLENEAGPLRMTVTDNGKGFDPATVRRGLGLTNMQNRAETCGGTFLLDSAPGEGSVLIVEVPREKKGS</sequence>
<gene>
    <name evidence="19" type="ORF">GCM10023184_38160</name>
</gene>
<dbReference type="InterPro" id="IPR000014">
    <property type="entry name" value="PAS"/>
</dbReference>
<evidence type="ECO:0000256" key="13">
    <source>
        <dbReference type="ARBA" id="ARBA00023014"/>
    </source>
</evidence>
<evidence type="ECO:0000256" key="12">
    <source>
        <dbReference type="ARBA" id="ARBA00023012"/>
    </source>
</evidence>
<dbReference type="PANTHER" id="PTHR24421">
    <property type="entry name" value="NITRATE/NITRITE SENSOR PROTEIN NARX-RELATED"/>
    <property type="match status" value="1"/>
</dbReference>
<comment type="caution">
    <text evidence="19">The sequence shown here is derived from an EMBL/GenBank/DDBJ whole genome shotgun (WGS) entry which is preliminary data.</text>
</comment>
<comment type="subcellular location">
    <subcellularLocation>
        <location evidence="3">Cytoplasm</location>
    </subcellularLocation>
</comment>
<dbReference type="Pfam" id="PF00989">
    <property type="entry name" value="PAS"/>
    <property type="match status" value="1"/>
</dbReference>
<dbReference type="InterPro" id="IPR000700">
    <property type="entry name" value="PAS-assoc_C"/>
</dbReference>
<evidence type="ECO:0000256" key="1">
    <source>
        <dbReference type="ARBA" id="ARBA00000085"/>
    </source>
</evidence>
<dbReference type="Pfam" id="PF02518">
    <property type="entry name" value="HATPase_c"/>
    <property type="match status" value="1"/>
</dbReference>
<dbReference type="EMBL" id="BAABGY010000014">
    <property type="protein sequence ID" value="GAA4340457.1"/>
    <property type="molecule type" value="Genomic_DNA"/>
</dbReference>
<dbReference type="InterPro" id="IPR005467">
    <property type="entry name" value="His_kinase_dom"/>
</dbReference>
<dbReference type="PROSITE" id="PS50112">
    <property type="entry name" value="PAS"/>
    <property type="match status" value="2"/>
</dbReference>
<accession>A0ABP8HKD4</accession>
<dbReference type="CDD" id="cd00130">
    <property type="entry name" value="PAS"/>
    <property type="match status" value="2"/>
</dbReference>
<comment type="cofactor">
    <cofactor evidence="2">
        <name>[4Fe-4S] cluster</name>
        <dbReference type="ChEBI" id="CHEBI:49883"/>
    </cofactor>
</comment>
<keyword evidence="10" id="KW-0418">Kinase</keyword>
<feature type="domain" description="Histidine kinase" evidence="16">
    <location>
        <begin position="421"/>
        <end position="609"/>
    </location>
</feature>
<keyword evidence="11" id="KW-0408">Iron</keyword>
<dbReference type="InterPro" id="IPR050482">
    <property type="entry name" value="Sensor_HK_TwoCompSys"/>
</dbReference>
<keyword evidence="9" id="KW-0479">Metal-binding</keyword>
<dbReference type="SMART" id="SM00387">
    <property type="entry name" value="HATPase_c"/>
    <property type="match status" value="1"/>
</dbReference>
<dbReference type="InterPro" id="IPR036890">
    <property type="entry name" value="HATPase_C_sf"/>
</dbReference>
<evidence type="ECO:0000256" key="14">
    <source>
        <dbReference type="ARBA" id="ARBA00024827"/>
    </source>
</evidence>
<keyword evidence="6" id="KW-0004">4Fe-4S</keyword>